<comment type="caution">
    <text evidence="3">The sequence shown here is derived from an EMBL/GenBank/DDBJ whole genome shotgun (WGS) entry which is preliminary data.</text>
</comment>
<gene>
    <name evidence="3" type="ORF">CYMTET_55699</name>
</gene>
<feature type="region of interest" description="Disordered" evidence="1">
    <location>
        <begin position="51"/>
        <end position="70"/>
    </location>
</feature>
<protein>
    <recommendedName>
        <fullName evidence="2">Right handed beta helix domain-containing protein</fullName>
    </recommendedName>
</protein>
<proteinExistence type="predicted"/>
<dbReference type="EMBL" id="LGRX02035570">
    <property type="protein sequence ID" value="KAK3234039.1"/>
    <property type="molecule type" value="Genomic_DNA"/>
</dbReference>
<accession>A0AAE0EN39</accession>
<dbReference type="InterPro" id="IPR011050">
    <property type="entry name" value="Pectin_lyase_fold/virulence"/>
</dbReference>
<evidence type="ECO:0000259" key="2">
    <source>
        <dbReference type="Pfam" id="PF13229"/>
    </source>
</evidence>
<dbReference type="SUPFAM" id="SSF56112">
    <property type="entry name" value="Protein kinase-like (PK-like)"/>
    <property type="match status" value="1"/>
</dbReference>
<dbReference type="Proteomes" id="UP001190700">
    <property type="component" value="Unassembled WGS sequence"/>
</dbReference>
<feature type="domain" description="Right handed beta helix" evidence="2">
    <location>
        <begin position="194"/>
        <end position="293"/>
    </location>
</feature>
<dbReference type="InterPro" id="IPR039448">
    <property type="entry name" value="Beta_helix"/>
</dbReference>
<dbReference type="Pfam" id="PF13229">
    <property type="entry name" value="Beta_helix"/>
    <property type="match status" value="1"/>
</dbReference>
<sequence>MILLASGESVVWVSWIEQPRNVLGQSTWLKWCVSGFLRPSSYCPGQVIHGKQTATREDDGQETSRSGLDRGPIQVKLGESIQRRIDEAHAGDVVLLEPGQYDECLRIAKKVHLKAQDGNAIVRSSSPNLPALHVPDSGIGGSICHVTFSPKDHAMPPAGCPAVLLEGGPEGGAQAQASPAGDLILLKHCRVEGGGMHVGARGSAVVEDTHITAAVGCGVEVHDRARVLLVRCRVHSCAHAGVRLRGTGEATLEHCNVYENGAVTGEMWAKSGGIFGEETSSLSVIGSTVSCCNAGCAGVGALVADGLDGLEVTAKRRELDALMASDPAAKWQPVLREYLQLLKAYLGAVREHIKPLEALVEEGALMLAVAEGGDDDPPSRSKRAKVAVGVHTRAYCTRVKAELAWSAEVEARKHLLGDQRLHLSWLKQEDEQCTAELVELQGRQVMEDKAAVMAADLHAAEAQETALLQQIASLKQELLDNHGTQRGLREALWLQSHVFRAQSVMPAKVAEQLWVARSVLGDYEDYMVQEAGANMVLFARLKGDPGRCVLRALKWSHTEQVGILTHLHHPLVLPVEAVFFDVERRQCFLQTPYAEQTLEQWADSVAAQPYAWHSVARQLLQVLAHVHAQGVRPSSRQARCSPS</sequence>
<dbReference type="AlphaFoldDB" id="A0AAE0EN39"/>
<dbReference type="InterPro" id="IPR012334">
    <property type="entry name" value="Pectin_lyas_fold"/>
</dbReference>
<reference evidence="3 4" key="1">
    <citation type="journal article" date="2015" name="Genome Biol. Evol.">
        <title>Comparative Genomics of a Bacterivorous Green Alga Reveals Evolutionary Causalities and Consequences of Phago-Mixotrophic Mode of Nutrition.</title>
        <authorList>
            <person name="Burns J.A."/>
            <person name="Paasch A."/>
            <person name="Narechania A."/>
            <person name="Kim E."/>
        </authorList>
    </citation>
    <scope>NUCLEOTIDE SEQUENCE [LARGE SCALE GENOMIC DNA]</scope>
    <source>
        <strain evidence="3 4">PLY_AMNH</strain>
    </source>
</reference>
<organism evidence="3 4">
    <name type="scientific">Cymbomonas tetramitiformis</name>
    <dbReference type="NCBI Taxonomy" id="36881"/>
    <lineage>
        <taxon>Eukaryota</taxon>
        <taxon>Viridiplantae</taxon>
        <taxon>Chlorophyta</taxon>
        <taxon>Pyramimonadophyceae</taxon>
        <taxon>Pyramimonadales</taxon>
        <taxon>Pyramimonadaceae</taxon>
        <taxon>Cymbomonas</taxon>
    </lineage>
</organism>
<keyword evidence="4" id="KW-1185">Reference proteome</keyword>
<evidence type="ECO:0000313" key="4">
    <source>
        <dbReference type="Proteomes" id="UP001190700"/>
    </source>
</evidence>
<name>A0AAE0EN39_9CHLO</name>
<dbReference type="Gene3D" id="2.160.20.10">
    <property type="entry name" value="Single-stranded right-handed beta-helix, Pectin lyase-like"/>
    <property type="match status" value="1"/>
</dbReference>
<evidence type="ECO:0000256" key="1">
    <source>
        <dbReference type="SAM" id="MobiDB-lite"/>
    </source>
</evidence>
<dbReference type="SUPFAM" id="SSF51126">
    <property type="entry name" value="Pectin lyase-like"/>
    <property type="match status" value="1"/>
</dbReference>
<dbReference type="InterPro" id="IPR011009">
    <property type="entry name" value="Kinase-like_dom_sf"/>
</dbReference>
<evidence type="ECO:0000313" key="3">
    <source>
        <dbReference type="EMBL" id="KAK3234039.1"/>
    </source>
</evidence>